<dbReference type="InterPro" id="IPR005490">
    <property type="entry name" value="LD_TPept_cat_dom"/>
</dbReference>
<feature type="chain" id="PRO_5017287840" evidence="8">
    <location>
        <begin position="24"/>
        <end position="141"/>
    </location>
</feature>
<feature type="domain" description="L,D-TPase catalytic" evidence="9">
    <location>
        <begin position="25"/>
        <end position="140"/>
    </location>
</feature>
<dbReference type="PROSITE" id="PS52029">
    <property type="entry name" value="LD_TPASE"/>
    <property type="match status" value="1"/>
</dbReference>
<dbReference type="GO" id="GO:0071555">
    <property type="term" value="P:cell wall organization"/>
    <property type="evidence" value="ECO:0007669"/>
    <property type="project" value="UniProtKB-UniRule"/>
</dbReference>
<evidence type="ECO:0000256" key="5">
    <source>
        <dbReference type="ARBA" id="ARBA00022984"/>
    </source>
</evidence>
<dbReference type="Gene3D" id="2.40.440.10">
    <property type="entry name" value="L,D-transpeptidase catalytic domain-like"/>
    <property type="match status" value="1"/>
</dbReference>
<evidence type="ECO:0000256" key="7">
    <source>
        <dbReference type="PROSITE-ProRule" id="PRU01373"/>
    </source>
</evidence>
<dbReference type="PANTHER" id="PTHR30582">
    <property type="entry name" value="L,D-TRANSPEPTIDASE"/>
    <property type="match status" value="1"/>
</dbReference>
<comment type="pathway">
    <text evidence="1 7">Cell wall biogenesis; peptidoglycan biosynthesis.</text>
</comment>
<gene>
    <name evidence="10" type="ORF">BXY53_2175</name>
</gene>
<keyword evidence="3" id="KW-0808">Transferase</keyword>
<evidence type="ECO:0000313" key="11">
    <source>
        <dbReference type="Proteomes" id="UP000266273"/>
    </source>
</evidence>
<evidence type="ECO:0000259" key="9">
    <source>
        <dbReference type="PROSITE" id="PS52029"/>
    </source>
</evidence>
<feature type="signal peptide" evidence="8">
    <location>
        <begin position="1"/>
        <end position="23"/>
    </location>
</feature>
<keyword evidence="8" id="KW-0732">Signal</keyword>
<evidence type="ECO:0000256" key="6">
    <source>
        <dbReference type="ARBA" id="ARBA00023316"/>
    </source>
</evidence>
<evidence type="ECO:0000256" key="8">
    <source>
        <dbReference type="SAM" id="SignalP"/>
    </source>
</evidence>
<dbReference type="GO" id="GO:0008360">
    <property type="term" value="P:regulation of cell shape"/>
    <property type="evidence" value="ECO:0007669"/>
    <property type="project" value="UniProtKB-UniRule"/>
</dbReference>
<keyword evidence="6 7" id="KW-0961">Cell wall biogenesis/degradation</keyword>
<evidence type="ECO:0000313" key="10">
    <source>
        <dbReference type="EMBL" id="RIA47617.1"/>
    </source>
</evidence>
<protein>
    <submittedName>
        <fullName evidence="10">L,D-transpeptidase-like protein</fullName>
    </submittedName>
</protein>
<dbReference type="InterPro" id="IPR050979">
    <property type="entry name" value="LD-transpeptidase"/>
</dbReference>
<organism evidence="10 11">
    <name type="scientific">Dichotomicrobium thermohalophilum</name>
    <dbReference type="NCBI Taxonomy" id="933063"/>
    <lineage>
        <taxon>Bacteria</taxon>
        <taxon>Pseudomonadati</taxon>
        <taxon>Pseudomonadota</taxon>
        <taxon>Alphaproteobacteria</taxon>
        <taxon>Hyphomicrobiales</taxon>
        <taxon>Hyphomicrobiaceae</taxon>
        <taxon>Dichotomicrobium</taxon>
    </lineage>
</organism>
<evidence type="ECO:0000256" key="4">
    <source>
        <dbReference type="ARBA" id="ARBA00022960"/>
    </source>
</evidence>
<dbReference type="GO" id="GO:0071972">
    <property type="term" value="F:peptidoglycan L,D-transpeptidase activity"/>
    <property type="evidence" value="ECO:0007669"/>
    <property type="project" value="TreeGrafter"/>
</dbReference>
<accession>A0A397PKD2</accession>
<dbReference type="InterPro" id="IPR038063">
    <property type="entry name" value="Transpep_catalytic_dom"/>
</dbReference>
<dbReference type="RefSeq" id="WP_210209222.1">
    <property type="nucleotide sequence ID" value="NZ_QXDF01000002.1"/>
</dbReference>
<dbReference type="Pfam" id="PF03734">
    <property type="entry name" value="YkuD"/>
    <property type="match status" value="1"/>
</dbReference>
<dbReference type="EMBL" id="QXDF01000002">
    <property type="protein sequence ID" value="RIA47617.1"/>
    <property type="molecule type" value="Genomic_DNA"/>
</dbReference>
<keyword evidence="5 7" id="KW-0573">Peptidoglycan synthesis</keyword>
<evidence type="ECO:0000256" key="3">
    <source>
        <dbReference type="ARBA" id="ARBA00022679"/>
    </source>
</evidence>
<feature type="active site" description="Nucleophile" evidence="7">
    <location>
        <position position="112"/>
    </location>
</feature>
<evidence type="ECO:0000256" key="2">
    <source>
        <dbReference type="ARBA" id="ARBA00005992"/>
    </source>
</evidence>
<keyword evidence="4 7" id="KW-0133">Cell shape</keyword>
<reference evidence="10 11" key="1">
    <citation type="submission" date="2018-08" db="EMBL/GenBank/DDBJ databases">
        <title>Genomic Encyclopedia of Archaeal and Bacterial Type Strains, Phase II (KMG-II): from individual species to whole genera.</title>
        <authorList>
            <person name="Goeker M."/>
        </authorList>
    </citation>
    <scope>NUCLEOTIDE SEQUENCE [LARGE SCALE GENOMIC DNA]</scope>
    <source>
        <strain evidence="10 11">DSM 5002</strain>
    </source>
</reference>
<dbReference type="CDD" id="cd16913">
    <property type="entry name" value="YkuD_like"/>
    <property type="match status" value="1"/>
</dbReference>
<dbReference type="AlphaFoldDB" id="A0A397PKD2"/>
<dbReference type="GO" id="GO:0016740">
    <property type="term" value="F:transferase activity"/>
    <property type="evidence" value="ECO:0007669"/>
    <property type="project" value="UniProtKB-KW"/>
</dbReference>
<comment type="caution">
    <text evidence="10">The sequence shown here is derived from an EMBL/GenBank/DDBJ whole genome shotgun (WGS) entry which is preliminary data.</text>
</comment>
<sequence length="141" mass="16241">MFRVLTVLVTALTLVLMVAPASAGIVARIDLSAQQMNVYVDGRLRHSWPVSTGRGRYRTPRGTFRPTVMRRMHYSSRYNNSPMPYSIFFHRGYAIHGTHEVSRLGRRASHGCVRLHPRAARTLFYLVRRHGPGRTRIVIRR</sequence>
<dbReference type="UniPathway" id="UPA00219"/>
<name>A0A397PKD2_9HYPH</name>
<keyword evidence="11" id="KW-1185">Reference proteome</keyword>
<feature type="active site" description="Proton donor/acceptor" evidence="7">
    <location>
        <position position="96"/>
    </location>
</feature>
<proteinExistence type="inferred from homology"/>
<dbReference type="SUPFAM" id="SSF141523">
    <property type="entry name" value="L,D-transpeptidase catalytic domain-like"/>
    <property type="match status" value="1"/>
</dbReference>
<dbReference type="GO" id="GO:0005576">
    <property type="term" value="C:extracellular region"/>
    <property type="evidence" value="ECO:0007669"/>
    <property type="project" value="TreeGrafter"/>
</dbReference>
<dbReference type="GO" id="GO:0018104">
    <property type="term" value="P:peptidoglycan-protein cross-linking"/>
    <property type="evidence" value="ECO:0007669"/>
    <property type="project" value="TreeGrafter"/>
</dbReference>
<evidence type="ECO:0000256" key="1">
    <source>
        <dbReference type="ARBA" id="ARBA00004752"/>
    </source>
</evidence>
<comment type="similarity">
    <text evidence="2">Belongs to the YkuD family.</text>
</comment>
<dbReference type="Proteomes" id="UP000266273">
    <property type="component" value="Unassembled WGS sequence"/>
</dbReference>
<dbReference type="PANTHER" id="PTHR30582:SF2">
    <property type="entry name" value="L,D-TRANSPEPTIDASE YCIB-RELATED"/>
    <property type="match status" value="1"/>
</dbReference>